<feature type="region of interest" description="Disordered" evidence="4">
    <location>
        <begin position="110"/>
        <end position="137"/>
    </location>
</feature>
<dbReference type="Pfam" id="PF01638">
    <property type="entry name" value="HxlR"/>
    <property type="match status" value="1"/>
</dbReference>
<evidence type="ECO:0000256" key="3">
    <source>
        <dbReference type="ARBA" id="ARBA00023163"/>
    </source>
</evidence>
<evidence type="ECO:0000256" key="4">
    <source>
        <dbReference type="SAM" id="MobiDB-lite"/>
    </source>
</evidence>
<reference evidence="7" key="1">
    <citation type="journal article" date="2019" name="Int. J. Syst. Evol. Microbiol.">
        <title>The Global Catalogue of Microorganisms (GCM) 10K type strain sequencing project: providing services to taxonomists for standard genome sequencing and annotation.</title>
        <authorList>
            <consortium name="The Broad Institute Genomics Platform"/>
            <consortium name="The Broad Institute Genome Sequencing Center for Infectious Disease"/>
            <person name="Wu L."/>
            <person name="Ma J."/>
        </authorList>
    </citation>
    <scope>NUCLEOTIDE SEQUENCE [LARGE SCALE GENOMIC DNA]</scope>
    <source>
        <strain evidence="7">JCM 12125</strain>
    </source>
</reference>
<dbReference type="PROSITE" id="PS51118">
    <property type="entry name" value="HTH_HXLR"/>
    <property type="match status" value="1"/>
</dbReference>
<dbReference type="SUPFAM" id="SSF46785">
    <property type="entry name" value="Winged helix' DNA-binding domain"/>
    <property type="match status" value="2"/>
</dbReference>
<evidence type="ECO:0000313" key="6">
    <source>
        <dbReference type="EMBL" id="MFC5342843.1"/>
    </source>
</evidence>
<keyword evidence="2" id="KW-0238">DNA-binding</keyword>
<keyword evidence="7" id="KW-1185">Reference proteome</keyword>
<dbReference type="InterPro" id="IPR036388">
    <property type="entry name" value="WH-like_DNA-bd_sf"/>
</dbReference>
<gene>
    <name evidence="6" type="ORF">ACFPIE_02885</name>
</gene>
<dbReference type="PANTHER" id="PTHR33204:SF18">
    <property type="entry name" value="TRANSCRIPTIONAL REGULATORY PROTEIN"/>
    <property type="match status" value="1"/>
</dbReference>
<organism evidence="6 7">
    <name type="scientific">Brevundimonas staleyi</name>
    <dbReference type="NCBI Taxonomy" id="74326"/>
    <lineage>
        <taxon>Bacteria</taxon>
        <taxon>Pseudomonadati</taxon>
        <taxon>Pseudomonadota</taxon>
        <taxon>Alphaproteobacteria</taxon>
        <taxon>Caulobacterales</taxon>
        <taxon>Caulobacteraceae</taxon>
        <taxon>Brevundimonas</taxon>
    </lineage>
</organism>
<evidence type="ECO:0000256" key="2">
    <source>
        <dbReference type="ARBA" id="ARBA00023125"/>
    </source>
</evidence>
<evidence type="ECO:0000256" key="1">
    <source>
        <dbReference type="ARBA" id="ARBA00023015"/>
    </source>
</evidence>
<dbReference type="RefSeq" id="WP_374038999.1">
    <property type="nucleotide sequence ID" value="NZ_CP169082.1"/>
</dbReference>
<comment type="caution">
    <text evidence="6">The sequence shown here is derived from an EMBL/GenBank/DDBJ whole genome shotgun (WGS) entry which is preliminary data.</text>
</comment>
<dbReference type="Proteomes" id="UP001596152">
    <property type="component" value="Unassembled WGS sequence"/>
</dbReference>
<feature type="domain" description="HTH hxlR-type" evidence="5">
    <location>
        <begin position="141"/>
        <end position="240"/>
    </location>
</feature>
<keyword evidence="1" id="KW-0805">Transcription regulation</keyword>
<dbReference type="InterPro" id="IPR002577">
    <property type="entry name" value="HTH_HxlR"/>
</dbReference>
<dbReference type="PANTHER" id="PTHR33204">
    <property type="entry name" value="TRANSCRIPTIONAL REGULATOR, MARR FAMILY"/>
    <property type="match status" value="1"/>
</dbReference>
<evidence type="ECO:0000259" key="5">
    <source>
        <dbReference type="PROSITE" id="PS51118"/>
    </source>
</evidence>
<sequence length="278" mass="30840">MSTLRQTLAVVGDVPSLMLMEAAWTGMRTEDDFQSATRLPLTTVRSRLDALTAAGLLTGDGDGRWRVTPAGMDFYSVAVVMLGWETRWNEQSPAARVKLRHQPCNRILTPRLVGPEAPTSADDEAPAPFPRRRLSRDSVDVPRGDAIVHGSVRVLGDRWAGLILWALRHEDQRFGELKRRLTIASNILTERLQWLTGADILTRAHASSHAPYILTAKGRGFLDILDMVESWGAAWLEDGVARHRPHKSRRQVLCAHCGLKVAAQDVSLEIPPRRLALG</sequence>
<protein>
    <submittedName>
        <fullName evidence="6">Winged helix-turn-helix transcriptional regulator</fullName>
    </submittedName>
</protein>
<proteinExistence type="predicted"/>
<dbReference type="EMBL" id="JBHSLF010000005">
    <property type="protein sequence ID" value="MFC5342843.1"/>
    <property type="molecule type" value="Genomic_DNA"/>
</dbReference>
<accession>A0ABW0FNU8</accession>
<dbReference type="Gene3D" id="1.10.10.10">
    <property type="entry name" value="Winged helix-like DNA-binding domain superfamily/Winged helix DNA-binding domain"/>
    <property type="match status" value="2"/>
</dbReference>
<name>A0ABW0FNU8_9CAUL</name>
<evidence type="ECO:0000313" key="7">
    <source>
        <dbReference type="Proteomes" id="UP001596152"/>
    </source>
</evidence>
<keyword evidence="3" id="KW-0804">Transcription</keyword>
<dbReference type="InterPro" id="IPR036390">
    <property type="entry name" value="WH_DNA-bd_sf"/>
</dbReference>